<dbReference type="SUPFAM" id="SSF53335">
    <property type="entry name" value="S-adenosyl-L-methionine-dependent methyltransferases"/>
    <property type="match status" value="1"/>
</dbReference>
<dbReference type="GO" id="GO:0008757">
    <property type="term" value="F:S-adenosylmethionine-dependent methyltransferase activity"/>
    <property type="evidence" value="ECO:0007669"/>
    <property type="project" value="InterPro"/>
</dbReference>
<sequence length="192" mass="22423">MNKKNRHGITRYQMYQNIKKKLPNPISGRILAISDIEGFVEMIDFDNSEIIETSFPEVDCQNLPFDDKSFDYVISDQVLEHITDPQKAISEAHRVLKNDGVVIHTTVFTFYYHPSPIDYWRFSPDALEYLHRQYSNIILCGSWGNRLAYGICMLGDRFASLPIPNHKYSIRHLLATWNESRYPIVTYVMAKK</sequence>
<dbReference type="CDD" id="cd02440">
    <property type="entry name" value="AdoMet_MTases"/>
    <property type="match status" value="1"/>
</dbReference>
<dbReference type="GO" id="GO:0032259">
    <property type="term" value="P:methylation"/>
    <property type="evidence" value="ECO:0007669"/>
    <property type="project" value="UniProtKB-KW"/>
</dbReference>
<keyword evidence="2" id="KW-0830">Ubiquinone</keyword>
<evidence type="ECO:0000259" key="1">
    <source>
        <dbReference type="Pfam" id="PF08241"/>
    </source>
</evidence>
<protein>
    <submittedName>
        <fullName evidence="2">Similar to Methylase involved in ubiquinone/menaquinone biosynthesis</fullName>
    </submittedName>
</protein>
<reference evidence="2" key="1">
    <citation type="submission" date="2016-10" db="EMBL/GenBank/DDBJ databases">
        <authorList>
            <person name="de Groot N.N."/>
        </authorList>
    </citation>
    <scope>NUCLEOTIDE SEQUENCE</scope>
</reference>
<feature type="domain" description="Methyltransferase type 11" evidence="1">
    <location>
        <begin position="53"/>
        <end position="103"/>
    </location>
</feature>
<keyword evidence="2" id="KW-0489">Methyltransferase</keyword>
<dbReference type="Gene3D" id="3.40.50.150">
    <property type="entry name" value="Vaccinia Virus protein VP39"/>
    <property type="match status" value="1"/>
</dbReference>
<dbReference type="EMBL" id="FPHZ01000025">
    <property type="protein sequence ID" value="SFV87489.1"/>
    <property type="molecule type" value="Genomic_DNA"/>
</dbReference>
<keyword evidence="2" id="KW-0808">Transferase</keyword>
<organism evidence="2">
    <name type="scientific">hydrothermal vent metagenome</name>
    <dbReference type="NCBI Taxonomy" id="652676"/>
    <lineage>
        <taxon>unclassified sequences</taxon>
        <taxon>metagenomes</taxon>
        <taxon>ecological metagenomes</taxon>
    </lineage>
</organism>
<accession>A0A1W1E0L7</accession>
<dbReference type="AlphaFoldDB" id="A0A1W1E0L7"/>
<dbReference type="PANTHER" id="PTHR43591">
    <property type="entry name" value="METHYLTRANSFERASE"/>
    <property type="match status" value="1"/>
</dbReference>
<name>A0A1W1E0L7_9ZZZZ</name>
<proteinExistence type="predicted"/>
<gene>
    <name evidence="2" type="ORF">MNB_SUP05-SYMBIONT-5-106</name>
</gene>
<dbReference type="InterPro" id="IPR029063">
    <property type="entry name" value="SAM-dependent_MTases_sf"/>
</dbReference>
<dbReference type="InterPro" id="IPR013216">
    <property type="entry name" value="Methyltransf_11"/>
</dbReference>
<evidence type="ECO:0000313" key="2">
    <source>
        <dbReference type="EMBL" id="SFV87489.1"/>
    </source>
</evidence>
<dbReference type="Pfam" id="PF08241">
    <property type="entry name" value="Methyltransf_11"/>
    <property type="match status" value="1"/>
</dbReference>